<evidence type="ECO:0000256" key="12">
    <source>
        <dbReference type="ARBA" id="ARBA00023170"/>
    </source>
</evidence>
<protein>
    <submittedName>
        <fullName evidence="20">Iron complex outermembrane recepter protein</fullName>
    </submittedName>
</protein>
<dbReference type="InterPro" id="IPR039426">
    <property type="entry name" value="TonB-dep_rcpt-like"/>
</dbReference>
<gene>
    <name evidence="20" type="ORF">RNAN_3612</name>
</gene>
<evidence type="ECO:0000256" key="3">
    <source>
        <dbReference type="ARBA" id="ARBA00022448"/>
    </source>
</evidence>
<dbReference type="STRING" id="562729.RNAN_3612"/>
<dbReference type="InterPro" id="IPR036942">
    <property type="entry name" value="Beta-barrel_TonB_sf"/>
</dbReference>
<evidence type="ECO:0000256" key="4">
    <source>
        <dbReference type="ARBA" id="ARBA00022452"/>
    </source>
</evidence>
<dbReference type="PROSITE" id="PS52016">
    <property type="entry name" value="TONB_DEPENDENT_REC_3"/>
    <property type="match status" value="1"/>
</dbReference>
<feature type="chain" id="PRO_5003639145" evidence="17">
    <location>
        <begin position="25"/>
        <end position="706"/>
    </location>
</feature>
<evidence type="ECO:0000256" key="15">
    <source>
        <dbReference type="PROSITE-ProRule" id="PRU10144"/>
    </source>
</evidence>
<dbReference type="GO" id="GO:0015891">
    <property type="term" value="P:siderophore transport"/>
    <property type="evidence" value="ECO:0007669"/>
    <property type="project" value="InterPro"/>
</dbReference>
<evidence type="ECO:0000259" key="18">
    <source>
        <dbReference type="Pfam" id="PF00593"/>
    </source>
</evidence>
<evidence type="ECO:0000256" key="14">
    <source>
        <dbReference type="PROSITE-ProRule" id="PRU01360"/>
    </source>
</evidence>
<dbReference type="AlphaFoldDB" id="I1E2Q8"/>
<dbReference type="InterPro" id="IPR010105">
    <property type="entry name" value="TonB_sidphr_rcpt"/>
</dbReference>
<comment type="subcellular location">
    <subcellularLocation>
        <location evidence="1 14">Cell outer membrane</location>
        <topology evidence="1 14">Multi-pass membrane protein</topology>
    </subcellularLocation>
</comment>
<dbReference type="SUPFAM" id="SSF56935">
    <property type="entry name" value="Porins"/>
    <property type="match status" value="1"/>
</dbReference>
<evidence type="ECO:0000313" key="20">
    <source>
        <dbReference type="EMBL" id="GAB60586.1"/>
    </source>
</evidence>
<feature type="short sequence motif" description="TonB C-terminal box" evidence="15">
    <location>
        <begin position="689"/>
        <end position="706"/>
    </location>
</feature>
<keyword evidence="13 14" id="KW-0998">Cell outer membrane</keyword>
<dbReference type="GO" id="GO:0038023">
    <property type="term" value="F:signaling receptor activity"/>
    <property type="evidence" value="ECO:0007669"/>
    <property type="project" value="InterPro"/>
</dbReference>
<dbReference type="GO" id="GO:0015344">
    <property type="term" value="F:siderophore uptake transmembrane transporter activity"/>
    <property type="evidence" value="ECO:0007669"/>
    <property type="project" value="TreeGrafter"/>
</dbReference>
<comment type="similarity">
    <text evidence="2 14 16">Belongs to the TonB-dependent receptor family.</text>
</comment>
<evidence type="ECO:0000256" key="6">
    <source>
        <dbReference type="ARBA" id="ARBA00022692"/>
    </source>
</evidence>
<keyword evidence="5" id="KW-0410">Iron transport</keyword>
<dbReference type="Gene3D" id="2.170.130.10">
    <property type="entry name" value="TonB-dependent receptor, plug domain"/>
    <property type="match status" value="1"/>
</dbReference>
<dbReference type="GO" id="GO:0009279">
    <property type="term" value="C:cell outer membrane"/>
    <property type="evidence" value="ECO:0007669"/>
    <property type="project" value="UniProtKB-SubCell"/>
</dbReference>
<dbReference type="EMBL" id="BAFK01000032">
    <property type="protein sequence ID" value="GAB60586.1"/>
    <property type="molecule type" value="Genomic_DNA"/>
</dbReference>
<dbReference type="PROSITE" id="PS01156">
    <property type="entry name" value="TONB_DEPENDENT_REC_2"/>
    <property type="match status" value="1"/>
</dbReference>
<keyword evidence="10 16" id="KW-0798">TonB box</keyword>
<keyword evidence="12" id="KW-0675">Receptor</keyword>
<proteinExistence type="inferred from homology"/>
<dbReference type="Gene3D" id="2.40.170.20">
    <property type="entry name" value="TonB-dependent receptor, beta-barrel domain"/>
    <property type="match status" value="1"/>
</dbReference>
<reference evidence="20 21" key="1">
    <citation type="journal article" date="2012" name="J. Bacteriol.">
        <title>Genome Sequence of the Protease-Producing Bacterium Rheinheimera nanhaiensis E407-8T, Isolated from Deep-Sea Sediment of the South China Sea.</title>
        <authorList>
            <person name="Zhang X.-Y."/>
            <person name="Zhang Y.-J."/>
            <person name="Qin Q.-L."/>
            <person name="Xie B.-B."/>
            <person name="Chen X.-L."/>
            <person name="Zhou B.-C."/>
            <person name="Zhang Y.-Z."/>
        </authorList>
    </citation>
    <scope>NUCLEOTIDE SEQUENCE [LARGE SCALE GENOMIC DNA]</scope>
    <source>
        <strain evidence="20 21">E407-8</strain>
    </source>
</reference>
<dbReference type="InterPro" id="IPR010917">
    <property type="entry name" value="TonB_rcpt_CS"/>
</dbReference>
<keyword evidence="7 17" id="KW-0732">Signal</keyword>
<evidence type="ECO:0000256" key="16">
    <source>
        <dbReference type="RuleBase" id="RU003357"/>
    </source>
</evidence>
<organism evidence="20 21">
    <name type="scientific">Rheinheimera nanhaiensis E407-8</name>
    <dbReference type="NCBI Taxonomy" id="562729"/>
    <lineage>
        <taxon>Bacteria</taxon>
        <taxon>Pseudomonadati</taxon>
        <taxon>Pseudomonadota</taxon>
        <taxon>Gammaproteobacteria</taxon>
        <taxon>Chromatiales</taxon>
        <taxon>Chromatiaceae</taxon>
        <taxon>Rheinheimera</taxon>
    </lineage>
</organism>
<keyword evidence="21" id="KW-1185">Reference proteome</keyword>
<keyword evidence="11 14" id="KW-0472">Membrane</keyword>
<dbReference type="CDD" id="cd01347">
    <property type="entry name" value="ligand_gated_channel"/>
    <property type="match status" value="1"/>
</dbReference>
<evidence type="ECO:0000256" key="7">
    <source>
        <dbReference type="ARBA" id="ARBA00022729"/>
    </source>
</evidence>
<dbReference type="PANTHER" id="PTHR32552:SF68">
    <property type="entry name" value="FERRICHROME OUTER MEMBRANE TRANSPORTER_PHAGE RECEPTOR"/>
    <property type="match status" value="1"/>
</dbReference>
<feature type="domain" description="TonB-dependent receptor plug" evidence="19">
    <location>
        <begin position="64"/>
        <end position="164"/>
    </location>
</feature>
<dbReference type="InterPro" id="IPR037066">
    <property type="entry name" value="Plug_dom_sf"/>
</dbReference>
<comment type="caution">
    <text evidence="20">The sequence shown here is derived from an EMBL/GenBank/DDBJ whole genome shotgun (WGS) entry which is preliminary data.</text>
</comment>
<dbReference type="InterPro" id="IPR000531">
    <property type="entry name" value="Beta-barrel_TonB"/>
</dbReference>
<evidence type="ECO:0000256" key="10">
    <source>
        <dbReference type="ARBA" id="ARBA00023077"/>
    </source>
</evidence>
<dbReference type="Pfam" id="PF00593">
    <property type="entry name" value="TonB_dep_Rec_b-barrel"/>
    <property type="match status" value="1"/>
</dbReference>
<keyword evidence="8" id="KW-0408">Iron</keyword>
<evidence type="ECO:0000259" key="19">
    <source>
        <dbReference type="Pfam" id="PF07715"/>
    </source>
</evidence>
<evidence type="ECO:0000256" key="13">
    <source>
        <dbReference type="ARBA" id="ARBA00023237"/>
    </source>
</evidence>
<name>I1E2Q8_9GAMM</name>
<evidence type="ECO:0000256" key="8">
    <source>
        <dbReference type="ARBA" id="ARBA00023004"/>
    </source>
</evidence>
<dbReference type="RefSeq" id="WP_008224279.1">
    <property type="nucleotide sequence ID" value="NZ_BAFK01000032.1"/>
</dbReference>
<evidence type="ECO:0000256" key="1">
    <source>
        <dbReference type="ARBA" id="ARBA00004571"/>
    </source>
</evidence>
<evidence type="ECO:0000256" key="2">
    <source>
        <dbReference type="ARBA" id="ARBA00009810"/>
    </source>
</evidence>
<dbReference type="PANTHER" id="PTHR32552">
    <property type="entry name" value="FERRICHROME IRON RECEPTOR-RELATED"/>
    <property type="match status" value="1"/>
</dbReference>
<evidence type="ECO:0000256" key="9">
    <source>
        <dbReference type="ARBA" id="ARBA00023065"/>
    </source>
</evidence>
<evidence type="ECO:0000256" key="5">
    <source>
        <dbReference type="ARBA" id="ARBA00022496"/>
    </source>
</evidence>
<dbReference type="InterPro" id="IPR012910">
    <property type="entry name" value="Plug_dom"/>
</dbReference>
<dbReference type="Pfam" id="PF07715">
    <property type="entry name" value="Plug"/>
    <property type="match status" value="1"/>
</dbReference>
<keyword evidence="9" id="KW-0406">Ion transport</keyword>
<dbReference type="Proteomes" id="UP000004374">
    <property type="component" value="Unassembled WGS sequence"/>
</dbReference>
<evidence type="ECO:0000313" key="21">
    <source>
        <dbReference type="Proteomes" id="UP000004374"/>
    </source>
</evidence>
<evidence type="ECO:0000256" key="11">
    <source>
        <dbReference type="ARBA" id="ARBA00023136"/>
    </source>
</evidence>
<accession>I1E2Q8</accession>
<keyword evidence="4 14" id="KW-1134">Transmembrane beta strand</keyword>
<sequence>MQQYQMLTLCVLMPATILAGGAAATPDLQTLQDNASDDNAIEVIKVYADSYRSTGTKSRLTPLQAPMSYQIYDAALLQLRQVDSVNEALRYAPGITTENRSTVTIFDQYTIRGFDSYRNYYDGLPLQYNGLWNLAPQVDAYATESVEVLKGPTSVLYGSAPPGGMVNQTAKQPQAQTQHQARARLGSGQLAEVAFDSTGAVTGQANYRLIGLARQKDGQQQSTREQRYVIAPSLSWAFNEATSVNLNLYYQNDPEMVPSTPLPAMGTLYPASYGYLPADAYAGDKNWAGFKRELTMLGYKLHHQVSPGLSLLQNLRYTRADGKQQNSYNLGLSDGDAMLARTAYFTDEAIDGYVVDNQLAWATNGNAWRNQLLLGVEYNSLDSQVRYGDTLGVNTPALNLAQPDYNLMDPAQLPLDTYSQQNQIEQRQLGVYLQNEWQLSGLLLLAGLRHDRYDSRDDANFAGVLSTTDIDQRHTSVRLAAMYTFDSGWAPYISYSESFEPVSGTDSVTGEAFKPTTADQIELGVKYNGDTTQLTLAAFDLRKQQVVVNTPDFMQKTQTGEVQSKGVEMTLQQQVTADVSLNLSLTQLDVAVSRNPLNPALVAKTPVWVAEQQAAAWAHYYVSDKLELSTGVRYVGPSQLDELNSDQLPGYTLWDLALAYQLSDNYKLGLTASNLGNKRYVGACYDQNNCWMGAERSVELNLYAGF</sequence>
<keyword evidence="3 14" id="KW-0813">Transport</keyword>
<feature type="signal peptide" evidence="17">
    <location>
        <begin position="1"/>
        <end position="24"/>
    </location>
</feature>
<keyword evidence="6 14" id="KW-0812">Transmembrane</keyword>
<feature type="domain" description="TonB-dependent receptor-like beta-barrel" evidence="18">
    <location>
        <begin position="245"/>
        <end position="675"/>
    </location>
</feature>
<evidence type="ECO:0000256" key="17">
    <source>
        <dbReference type="SAM" id="SignalP"/>
    </source>
</evidence>
<dbReference type="NCBIfam" id="TIGR01783">
    <property type="entry name" value="TonB-siderophor"/>
    <property type="match status" value="1"/>
</dbReference>